<dbReference type="Pfam" id="PF12955">
    <property type="entry name" value="Vps3844_C"/>
    <property type="match status" value="1"/>
</dbReference>
<feature type="transmembrane region" description="Helical" evidence="2">
    <location>
        <begin position="308"/>
        <end position="328"/>
    </location>
</feature>
<evidence type="ECO:0000313" key="5">
    <source>
        <dbReference type="Proteomes" id="UP001209540"/>
    </source>
</evidence>
<dbReference type="AlphaFoldDB" id="A0AAD5JSE2"/>
<comment type="caution">
    <text evidence="4">The sequence shown here is derived from an EMBL/GenBank/DDBJ whole genome shotgun (WGS) entry which is preliminary data.</text>
</comment>
<keyword evidence="2" id="KW-1133">Transmembrane helix</keyword>
<reference evidence="4" key="2">
    <citation type="submission" date="2023-02" db="EMBL/GenBank/DDBJ databases">
        <authorList>
            <consortium name="DOE Joint Genome Institute"/>
            <person name="Mondo S.J."/>
            <person name="Chang Y."/>
            <person name="Wang Y."/>
            <person name="Ahrendt S."/>
            <person name="Andreopoulos W."/>
            <person name="Barry K."/>
            <person name="Beard J."/>
            <person name="Benny G.L."/>
            <person name="Blankenship S."/>
            <person name="Bonito G."/>
            <person name="Cuomo C."/>
            <person name="Desiro A."/>
            <person name="Gervers K.A."/>
            <person name="Hundley H."/>
            <person name="Kuo A."/>
            <person name="LaButti K."/>
            <person name="Lang B.F."/>
            <person name="Lipzen A."/>
            <person name="O'Donnell K."/>
            <person name="Pangilinan J."/>
            <person name="Reynolds N."/>
            <person name="Sandor L."/>
            <person name="Smith M.W."/>
            <person name="Tsang A."/>
            <person name="Grigoriev I.V."/>
            <person name="Stajich J.E."/>
            <person name="Spatafora J.W."/>
        </authorList>
    </citation>
    <scope>NUCLEOTIDE SEQUENCE</scope>
    <source>
        <strain evidence="4">RSA 2281</strain>
    </source>
</reference>
<name>A0AAD5JSE2_9FUNG</name>
<feature type="domain" description="EGF-like" evidence="3">
    <location>
        <begin position="258"/>
        <end position="298"/>
    </location>
</feature>
<gene>
    <name evidence="4" type="ORF">BDA99DRAFT_521917</name>
</gene>
<dbReference type="InterPro" id="IPR024382">
    <property type="entry name" value="Vps3844_C"/>
</dbReference>
<evidence type="ECO:0000259" key="3">
    <source>
        <dbReference type="PROSITE" id="PS50026"/>
    </source>
</evidence>
<evidence type="ECO:0000256" key="1">
    <source>
        <dbReference type="PROSITE-ProRule" id="PRU00076"/>
    </source>
</evidence>
<proteinExistence type="predicted"/>
<dbReference type="PANTHER" id="PTHR36853">
    <property type="entry name" value="EXPRESSED PROTEIN"/>
    <property type="match status" value="1"/>
</dbReference>
<dbReference type="PANTHER" id="PTHR36853:SF1">
    <property type="entry name" value="DUF3844 DOMAIN-CONTAINING PROTEIN"/>
    <property type="match status" value="1"/>
</dbReference>
<dbReference type="InterPro" id="IPR000742">
    <property type="entry name" value="EGF"/>
</dbReference>
<dbReference type="PROSITE" id="PS50026">
    <property type="entry name" value="EGF_3"/>
    <property type="match status" value="1"/>
</dbReference>
<evidence type="ECO:0000313" key="4">
    <source>
        <dbReference type="EMBL" id="KAI9251456.1"/>
    </source>
</evidence>
<comment type="caution">
    <text evidence="1">Lacks conserved residue(s) required for the propagation of feature annotation.</text>
</comment>
<protein>
    <recommendedName>
        <fullName evidence="3">EGF-like domain-containing protein</fullName>
    </recommendedName>
</protein>
<keyword evidence="2" id="KW-0812">Transmembrane</keyword>
<organism evidence="4 5">
    <name type="scientific">Phascolomyces articulosus</name>
    <dbReference type="NCBI Taxonomy" id="60185"/>
    <lineage>
        <taxon>Eukaryota</taxon>
        <taxon>Fungi</taxon>
        <taxon>Fungi incertae sedis</taxon>
        <taxon>Mucoromycota</taxon>
        <taxon>Mucoromycotina</taxon>
        <taxon>Mucoromycetes</taxon>
        <taxon>Mucorales</taxon>
        <taxon>Lichtheimiaceae</taxon>
        <taxon>Phascolomyces</taxon>
    </lineage>
</organism>
<dbReference type="InterPro" id="IPR053065">
    <property type="entry name" value="Archenteron_Induction-Rel"/>
</dbReference>
<dbReference type="EMBL" id="JAIXMP010000030">
    <property type="protein sequence ID" value="KAI9251456.1"/>
    <property type="molecule type" value="Genomic_DNA"/>
</dbReference>
<dbReference type="Proteomes" id="UP001209540">
    <property type="component" value="Unassembled WGS sequence"/>
</dbReference>
<keyword evidence="5" id="KW-1185">Reference proteome</keyword>
<sequence length="350" mass="39124">MMSSNDQPLGLADKPTISLDAYSMVMSQLTDTADTHPVMQWKDAYQQQTFEAARGVWNNRDAWFQHEQDDVFKPKLDSVLYVIVSGVEQPEEILGEPTFYVSENHAHAYKDVAKDNVKSVSASGRRAEKLSHESLDDDVVVQQFKQEYNDLFDLEKKPEMSFAKEVMHLKSVLADAKSNAFSTFRIKSLKTFAKEYGVKSSQYTEGERILNELFEKTVIPEFLEGENRRALVSIVLTPAKHAVFRKRALPDTETCYKTEESCLNGTSSCSARGSCVATDNDCYVCQCKSTSYQGDACQVENVVGDFQLLFWTGVGLIIVTVGSLLFVYNNGGGADSDSIMMVPQSLPKQD</sequence>
<keyword evidence="1" id="KW-0245">EGF-like domain</keyword>
<dbReference type="GO" id="GO:0005783">
    <property type="term" value="C:endoplasmic reticulum"/>
    <property type="evidence" value="ECO:0007669"/>
    <property type="project" value="TreeGrafter"/>
</dbReference>
<keyword evidence="2" id="KW-0472">Membrane</keyword>
<evidence type="ECO:0000256" key="2">
    <source>
        <dbReference type="SAM" id="Phobius"/>
    </source>
</evidence>
<reference evidence="4" key="1">
    <citation type="journal article" date="2022" name="IScience">
        <title>Evolution of zygomycete secretomes and the origins of terrestrial fungal ecologies.</title>
        <authorList>
            <person name="Chang Y."/>
            <person name="Wang Y."/>
            <person name="Mondo S."/>
            <person name="Ahrendt S."/>
            <person name="Andreopoulos W."/>
            <person name="Barry K."/>
            <person name="Beard J."/>
            <person name="Benny G.L."/>
            <person name="Blankenship S."/>
            <person name="Bonito G."/>
            <person name="Cuomo C."/>
            <person name="Desiro A."/>
            <person name="Gervers K.A."/>
            <person name="Hundley H."/>
            <person name="Kuo A."/>
            <person name="LaButti K."/>
            <person name="Lang B.F."/>
            <person name="Lipzen A."/>
            <person name="O'Donnell K."/>
            <person name="Pangilinan J."/>
            <person name="Reynolds N."/>
            <person name="Sandor L."/>
            <person name="Smith M.E."/>
            <person name="Tsang A."/>
            <person name="Grigoriev I.V."/>
            <person name="Stajich J.E."/>
            <person name="Spatafora J.W."/>
        </authorList>
    </citation>
    <scope>NUCLEOTIDE SEQUENCE</scope>
    <source>
        <strain evidence="4">RSA 2281</strain>
    </source>
</reference>
<accession>A0AAD5JSE2</accession>